<protein>
    <recommendedName>
        <fullName evidence="3">Aminotransferase class I/II-fold pyridoxal phosphate-dependent enzyme</fullName>
    </recommendedName>
</protein>
<proteinExistence type="predicted"/>
<accession>A0A3M0MD76</accession>
<reference evidence="1 2" key="1">
    <citation type="submission" date="2018-07" db="EMBL/GenBank/DDBJ databases">
        <authorList>
            <person name="Zhang Y."/>
            <person name="Wang L."/>
            <person name="Ma S."/>
        </authorList>
    </citation>
    <scope>NUCLEOTIDE SEQUENCE [LARGE SCALE GENOMIC DNA]</scope>
    <source>
        <strain evidence="1 2">4-2</strain>
    </source>
</reference>
<evidence type="ECO:0000313" key="2">
    <source>
        <dbReference type="Proteomes" id="UP000273516"/>
    </source>
</evidence>
<sequence length="70" mass="7456">MTSGKLLSGDIAFADYLLAEARVATVSGGVYEMPGHFRISTACANDLLDAAMFRISRAVATFTEPENILS</sequence>
<dbReference type="InterPro" id="IPR015422">
    <property type="entry name" value="PyrdxlP-dep_Trfase_small"/>
</dbReference>
<dbReference type="Gene3D" id="3.90.1150.10">
    <property type="entry name" value="Aspartate Aminotransferase, domain 1"/>
    <property type="match status" value="1"/>
</dbReference>
<dbReference type="EMBL" id="QOKZ01000003">
    <property type="protein sequence ID" value="RMC35712.1"/>
    <property type="molecule type" value="Genomic_DNA"/>
</dbReference>
<dbReference type="SUPFAM" id="SSF53383">
    <property type="entry name" value="PLP-dependent transferases"/>
    <property type="match status" value="1"/>
</dbReference>
<dbReference type="AlphaFoldDB" id="A0A3M0MD76"/>
<keyword evidence="2" id="KW-1185">Reference proteome</keyword>
<gene>
    <name evidence="1" type="ORF">C9E81_10930</name>
</gene>
<name>A0A3M0MD76_9RHOB</name>
<dbReference type="InterPro" id="IPR015424">
    <property type="entry name" value="PyrdxlP-dep_Trfase"/>
</dbReference>
<dbReference type="Proteomes" id="UP000273516">
    <property type="component" value="Unassembled WGS sequence"/>
</dbReference>
<evidence type="ECO:0000313" key="1">
    <source>
        <dbReference type="EMBL" id="RMC35712.1"/>
    </source>
</evidence>
<comment type="caution">
    <text evidence="1">The sequence shown here is derived from an EMBL/GenBank/DDBJ whole genome shotgun (WGS) entry which is preliminary data.</text>
</comment>
<evidence type="ECO:0008006" key="3">
    <source>
        <dbReference type="Google" id="ProtNLM"/>
    </source>
</evidence>
<organism evidence="1 2">
    <name type="scientific">Paracoccus alkanivorans</name>
    <dbReference type="NCBI Taxonomy" id="2116655"/>
    <lineage>
        <taxon>Bacteria</taxon>
        <taxon>Pseudomonadati</taxon>
        <taxon>Pseudomonadota</taxon>
        <taxon>Alphaproteobacteria</taxon>
        <taxon>Rhodobacterales</taxon>
        <taxon>Paracoccaceae</taxon>
        <taxon>Paracoccus</taxon>
    </lineage>
</organism>